<organism evidence="2 3">
    <name type="scientific">Hypericibacter terrae</name>
    <dbReference type="NCBI Taxonomy" id="2602015"/>
    <lineage>
        <taxon>Bacteria</taxon>
        <taxon>Pseudomonadati</taxon>
        <taxon>Pseudomonadota</taxon>
        <taxon>Alphaproteobacteria</taxon>
        <taxon>Rhodospirillales</taxon>
        <taxon>Dongiaceae</taxon>
        <taxon>Hypericibacter</taxon>
    </lineage>
</organism>
<reference evidence="2 3" key="1">
    <citation type="submission" date="2019-08" db="EMBL/GenBank/DDBJ databases">
        <title>Hyperibacter terrae gen. nov., sp. nov. and Hyperibacter viscosus sp. nov., two new members in the family Rhodospirillaceae isolated from the rhizosphere of Hypericum perforatum.</title>
        <authorList>
            <person name="Noviana Z."/>
        </authorList>
    </citation>
    <scope>NUCLEOTIDE SEQUENCE [LARGE SCALE GENOMIC DNA]</scope>
    <source>
        <strain evidence="2 3">R5913</strain>
    </source>
</reference>
<dbReference type="InterPro" id="IPR044862">
    <property type="entry name" value="Pro_4_hyd_alph_FE2OG_OXY"/>
</dbReference>
<evidence type="ECO:0000313" key="3">
    <source>
        <dbReference type="Proteomes" id="UP000326202"/>
    </source>
</evidence>
<sequence>MFFNLDSLQMRYEPFPIGLAQPLMEQGTYDHLVASFPPKELFLHMPKFGNKYVLSEKFNPKNYHDYVRAQPTWREFHSWVKGDGFIPSVLEALQKRYIDLGLDGKPLRGLRRLRRLFPGNRKDIPLNARFEFSMLSAAGGFLLPHTDNANKIITLVISMARPGEWNEAIGGGTDVLRPKDNRHAFNYLNEQAQFSDFERLDSYAFRPNQAVLFVKTYNSWHSVSPITGTDPEILRRTLTINIEKPKWAS</sequence>
<keyword evidence="3" id="KW-1185">Reference proteome</keyword>
<name>A0A5J6MCI6_9PROT</name>
<dbReference type="Gene3D" id="2.60.120.620">
    <property type="entry name" value="q2cbj1_9rhob like domain"/>
    <property type="match status" value="1"/>
</dbReference>
<protein>
    <recommendedName>
        <fullName evidence="1">Prolyl 4-hydroxylase alpha subunit Fe(2+) 2OG dioxygenase domain-containing protein</fullName>
    </recommendedName>
</protein>
<proteinExistence type="predicted"/>
<dbReference type="RefSeq" id="WP_151175540.1">
    <property type="nucleotide sequence ID" value="NZ_CP042906.1"/>
</dbReference>
<dbReference type="OrthoDB" id="8447912at2"/>
<gene>
    <name evidence="2" type="ORF">FRZ44_03280</name>
</gene>
<dbReference type="Pfam" id="PF13640">
    <property type="entry name" value="2OG-FeII_Oxy_3"/>
    <property type="match status" value="1"/>
</dbReference>
<dbReference type="AlphaFoldDB" id="A0A5J6MCI6"/>
<dbReference type="EMBL" id="CP042906">
    <property type="protein sequence ID" value="QEX15048.1"/>
    <property type="molecule type" value="Genomic_DNA"/>
</dbReference>
<evidence type="ECO:0000259" key="1">
    <source>
        <dbReference type="Pfam" id="PF13640"/>
    </source>
</evidence>
<evidence type="ECO:0000313" key="2">
    <source>
        <dbReference type="EMBL" id="QEX15048.1"/>
    </source>
</evidence>
<dbReference type="KEGG" id="htq:FRZ44_03280"/>
<feature type="domain" description="Prolyl 4-hydroxylase alpha subunit Fe(2+) 2OG dioxygenase" evidence="1">
    <location>
        <begin position="137"/>
        <end position="241"/>
    </location>
</feature>
<dbReference type="Proteomes" id="UP000326202">
    <property type="component" value="Chromosome"/>
</dbReference>
<accession>A0A5J6MCI6</accession>